<dbReference type="InterPro" id="IPR036388">
    <property type="entry name" value="WH-like_DNA-bd_sf"/>
</dbReference>
<dbReference type="GO" id="GO:0006351">
    <property type="term" value="P:DNA-templated transcription"/>
    <property type="evidence" value="ECO:0007669"/>
    <property type="project" value="TreeGrafter"/>
</dbReference>
<evidence type="ECO:0000256" key="5">
    <source>
        <dbReference type="SAM" id="MobiDB-lite"/>
    </source>
</evidence>
<evidence type="ECO:0000256" key="2">
    <source>
        <dbReference type="ARBA" id="ARBA00023015"/>
    </source>
</evidence>
<dbReference type="InterPro" id="IPR058163">
    <property type="entry name" value="LysR-type_TF_proteobact-type"/>
</dbReference>
<feature type="region of interest" description="Disordered" evidence="5">
    <location>
        <begin position="298"/>
        <end position="321"/>
    </location>
</feature>
<keyword evidence="2" id="KW-0805">Transcription regulation</keyword>
<dbReference type="SUPFAM" id="SSF46785">
    <property type="entry name" value="Winged helix' DNA-binding domain"/>
    <property type="match status" value="1"/>
</dbReference>
<dbReference type="SUPFAM" id="SSF53850">
    <property type="entry name" value="Periplasmic binding protein-like II"/>
    <property type="match status" value="1"/>
</dbReference>
<dbReference type="KEGG" id="cid:P73_1616"/>
<keyword evidence="3" id="KW-0238">DNA-binding</keyword>
<evidence type="ECO:0000313" key="8">
    <source>
        <dbReference type="Proteomes" id="UP000031521"/>
    </source>
</evidence>
<dbReference type="InterPro" id="IPR036390">
    <property type="entry name" value="WH_DNA-bd_sf"/>
</dbReference>
<sequence>MTDWDSLRYILAVAREGGLSGAARVLGVNHATVSRQLAKAEEAAGVRFFTRLASGLQPTEAGQVAIAHAEEVEARMVALDMALAARDETEEGELKVTIPPLVAENHFAEDVKAFKELHPAIDLQILGATEVLNLHRREADVAIRVTHSPEESLWGRMVTQQRAGWFASPAFIEEYRDVLEGRDNETRLPYIAFLAWASTNPAGLFSDLPNCRVAMRTDDMVTALALARQGVGMVRTAHFLGESDPALVRVPELALTDHVPIWVLTHPDLRHVPRVTEFMRFIAGRFTARRRFYMGPDASSADTVTRPDGAKFEGTVSEAAE</sequence>
<dbReference type="EMBL" id="CP004393">
    <property type="protein sequence ID" value="AJE46331.1"/>
    <property type="molecule type" value="Genomic_DNA"/>
</dbReference>
<dbReference type="InterPro" id="IPR005119">
    <property type="entry name" value="LysR_subst-bd"/>
</dbReference>
<dbReference type="Gene3D" id="1.10.10.10">
    <property type="entry name" value="Winged helix-like DNA-binding domain superfamily/Winged helix DNA-binding domain"/>
    <property type="match status" value="1"/>
</dbReference>
<dbReference type="OrthoDB" id="9796526at2"/>
<dbReference type="PANTHER" id="PTHR30537:SF3">
    <property type="entry name" value="TRANSCRIPTIONAL REGULATORY PROTEIN"/>
    <property type="match status" value="1"/>
</dbReference>
<evidence type="ECO:0000256" key="4">
    <source>
        <dbReference type="ARBA" id="ARBA00023163"/>
    </source>
</evidence>
<evidence type="ECO:0000313" key="7">
    <source>
        <dbReference type="EMBL" id="AJE46331.1"/>
    </source>
</evidence>
<dbReference type="AlphaFoldDB" id="A0A0B5E011"/>
<name>A0A0B5E011_9RHOB</name>
<comment type="similarity">
    <text evidence="1">Belongs to the LysR transcriptional regulatory family.</text>
</comment>
<dbReference type="InterPro" id="IPR000847">
    <property type="entry name" value="LysR_HTH_N"/>
</dbReference>
<dbReference type="GO" id="GO:0003700">
    <property type="term" value="F:DNA-binding transcription factor activity"/>
    <property type="evidence" value="ECO:0007669"/>
    <property type="project" value="InterPro"/>
</dbReference>
<dbReference type="Pfam" id="PF03466">
    <property type="entry name" value="LysR_substrate"/>
    <property type="match status" value="1"/>
</dbReference>
<evidence type="ECO:0000256" key="3">
    <source>
        <dbReference type="ARBA" id="ARBA00023125"/>
    </source>
</evidence>
<protein>
    <submittedName>
        <fullName evidence="7">LysR family transcriptional regulator</fullName>
    </submittedName>
</protein>
<dbReference type="RefSeq" id="WP_052453113.1">
    <property type="nucleotide sequence ID" value="NZ_CP004393.1"/>
</dbReference>
<dbReference type="PANTHER" id="PTHR30537">
    <property type="entry name" value="HTH-TYPE TRANSCRIPTIONAL REGULATOR"/>
    <property type="match status" value="1"/>
</dbReference>
<dbReference type="HOGENOM" id="CLU_039613_2_2_5"/>
<dbReference type="Gene3D" id="3.40.190.290">
    <property type="match status" value="1"/>
</dbReference>
<dbReference type="PROSITE" id="PS50931">
    <property type="entry name" value="HTH_LYSR"/>
    <property type="match status" value="1"/>
</dbReference>
<dbReference type="GO" id="GO:0043565">
    <property type="term" value="F:sequence-specific DNA binding"/>
    <property type="evidence" value="ECO:0007669"/>
    <property type="project" value="TreeGrafter"/>
</dbReference>
<keyword evidence="8" id="KW-1185">Reference proteome</keyword>
<keyword evidence="4" id="KW-0804">Transcription</keyword>
<accession>A0A0B5E011</accession>
<gene>
    <name evidence="7" type="ORF">P73_1616</name>
</gene>
<feature type="domain" description="HTH lysR-type" evidence="6">
    <location>
        <begin position="1"/>
        <end position="59"/>
    </location>
</feature>
<organism evidence="7 8">
    <name type="scientific">Celeribacter indicus</name>
    <dbReference type="NCBI Taxonomy" id="1208324"/>
    <lineage>
        <taxon>Bacteria</taxon>
        <taxon>Pseudomonadati</taxon>
        <taxon>Pseudomonadota</taxon>
        <taxon>Alphaproteobacteria</taxon>
        <taxon>Rhodobacterales</taxon>
        <taxon>Roseobacteraceae</taxon>
        <taxon>Celeribacter</taxon>
    </lineage>
</organism>
<proteinExistence type="inferred from homology"/>
<dbReference type="Pfam" id="PF00126">
    <property type="entry name" value="HTH_1"/>
    <property type="match status" value="1"/>
</dbReference>
<evidence type="ECO:0000259" key="6">
    <source>
        <dbReference type="PROSITE" id="PS50931"/>
    </source>
</evidence>
<reference evidence="7 8" key="1">
    <citation type="journal article" date="2014" name="Int. J. Syst. Evol. Microbiol.">
        <title>Celeribacter indicus sp. nov., a polycyclic aromatic hydrocarbon-degrading bacterium from deep-sea sediment and reclassification of Huaishuia halophila as Celeribacter halophilus comb. nov.</title>
        <authorList>
            <person name="Lai Q."/>
            <person name="Cao J."/>
            <person name="Yuan J."/>
            <person name="Li F."/>
            <person name="Shao Z."/>
        </authorList>
    </citation>
    <scope>NUCLEOTIDE SEQUENCE [LARGE SCALE GENOMIC DNA]</scope>
    <source>
        <strain evidence="7">P73</strain>
    </source>
</reference>
<evidence type="ECO:0000256" key="1">
    <source>
        <dbReference type="ARBA" id="ARBA00009437"/>
    </source>
</evidence>
<dbReference type="STRING" id="1208324.P73_1616"/>
<dbReference type="Proteomes" id="UP000031521">
    <property type="component" value="Chromosome"/>
</dbReference>